<proteinExistence type="predicted"/>
<organism evidence="4 5">
    <name type="scientific">Coniochaeta ligniaria NRRL 30616</name>
    <dbReference type="NCBI Taxonomy" id="1408157"/>
    <lineage>
        <taxon>Eukaryota</taxon>
        <taxon>Fungi</taxon>
        <taxon>Dikarya</taxon>
        <taxon>Ascomycota</taxon>
        <taxon>Pezizomycotina</taxon>
        <taxon>Sordariomycetes</taxon>
        <taxon>Sordariomycetidae</taxon>
        <taxon>Coniochaetales</taxon>
        <taxon>Coniochaetaceae</taxon>
        <taxon>Coniochaeta</taxon>
    </lineage>
</organism>
<evidence type="ECO:0000313" key="4">
    <source>
        <dbReference type="EMBL" id="OIW31504.1"/>
    </source>
</evidence>
<dbReference type="Gene3D" id="1.25.40.20">
    <property type="entry name" value="Ankyrin repeat-containing domain"/>
    <property type="match status" value="1"/>
</dbReference>
<keyword evidence="2 3" id="KW-0040">ANK repeat</keyword>
<dbReference type="STRING" id="1408157.A0A1J7JNP4"/>
<dbReference type="Pfam" id="PF12796">
    <property type="entry name" value="Ank_2"/>
    <property type="match status" value="1"/>
</dbReference>
<evidence type="ECO:0000313" key="5">
    <source>
        <dbReference type="Proteomes" id="UP000182658"/>
    </source>
</evidence>
<dbReference type="PROSITE" id="PS50297">
    <property type="entry name" value="ANK_REP_REGION"/>
    <property type="match status" value="2"/>
</dbReference>
<dbReference type="PANTHER" id="PTHR24198:SF165">
    <property type="entry name" value="ANKYRIN REPEAT-CONTAINING PROTEIN-RELATED"/>
    <property type="match status" value="1"/>
</dbReference>
<dbReference type="InterPro" id="IPR036770">
    <property type="entry name" value="Ankyrin_rpt-contain_sf"/>
</dbReference>
<dbReference type="SMART" id="SM00248">
    <property type="entry name" value="ANK"/>
    <property type="match status" value="5"/>
</dbReference>
<dbReference type="Proteomes" id="UP000182658">
    <property type="component" value="Unassembled WGS sequence"/>
</dbReference>
<feature type="repeat" description="ANK" evidence="3">
    <location>
        <begin position="40"/>
        <end position="73"/>
    </location>
</feature>
<feature type="non-terminal residue" evidence="4">
    <location>
        <position position="174"/>
    </location>
</feature>
<dbReference type="PROSITE" id="PS50088">
    <property type="entry name" value="ANK_REPEAT"/>
    <property type="match status" value="4"/>
</dbReference>
<gene>
    <name evidence="4" type="ORF">CONLIGDRAFT_551997</name>
</gene>
<reference evidence="4 5" key="1">
    <citation type="submission" date="2016-10" db="EMBL/GenBank/DDBJ databases">
        <title>Draft genome sequence of Coniochaeta ligniaria NRRL30616, a lignocellulolytic fungus for bioabatement of inhibitors in plant biomass hydrolysates.</title>
        <authorList>
            <consortium name="DOE Joint Genome Institute"/>
            <person name="Jimenez D.J."/>
            <person name="Hector R.E."/>
            <person name="Riley R."/>
            <person name="Sun H."/>
            <person name="Grigoriev I.V."/>
            <person name="Van Elsas J.D."/>
            <person name="Nichols N.N."/>
        </authorList>
    </citation>
    <scope>NUCLEOTIDE SEQUENCE [LARGE SCALE GENOMIC DNA]</scope>
    <source>
        <strain evidence="4 5">NRRL 30616</strain>
    </source>
</reference>
<name>A0A1J7JNP4_9PEZI</name>
<evidence type="ECO:0000256" key="3">
    <source>
        <dbReference type="PROSITE-ProRule" id="PRU00023"/>
    </source>
</evidence>
<feature type="non-terminal residue" evidence="4">
    <location>
        <position position="1"/>
    </location>
</feature>
<dbReference type="EMBL" id="KV875095">
    <property type="protein sequence ID" value="OIW31504.1"/>
    <property type="molecule type" value="Genomic_DNA"/>
</dbReference>
<keyword evidence="5" id="KW-1185">Reference proteome</keyword>
<dbReference type="InParanoid" id="A0A1J7JNP4"/>
<dbReference type="InterPro" id="IPR002110">
    <property type="entry name" value="Ankyrin_rpt"/>
</dbReference>
<evidence type="ECO:0000256" key="2">
    <source>
        <dbReference type="ARBA" id="ARBA00023043"/>
    </source>
</evidence>
<sequence length="174" mass="18084">INAADVSDQAVLHECVLDRKVAMLRLLLDSGADVNKTGQYGMTPPMMAITTGDDTEILVTLLDAGADLEKRNIYGSTVLQCATLIIGDKPSDVICTLVGRGADFQNRLNARNNLGETALYKAACDNNIVAVAALLGAGAGVDLPDFAGLTPLCAAISRGHNDTASLLLEGGADR</sequence>
<dbReference type="AlphaFoldDB" id="A0A1J7JNP4"/>
<protein>
    <submittedName>
        <fullName evidence="4">Ankyrin</fullName>
    </submittedName>
</protein>
<feature type="repeat" description="ANK" evidence="3">
    <location>
        <begin position="7"/>
        <end position="39"/>
    </location>
</feature>
<feature type="repeat" description="ANK" evidence="3">
    <location>
        <begin position="147"/>
        <end position="174"/>
    </location>
</feature>
<dbReference type="OrthoDB" id="426293at2759"/>
<dbReference type="Pfam" id="PF13637">
    <property type="entry name" value="Ank_4"/>
    <property type="match status" value="1"/>
</dbReference>
<keyword evidence="1" id="KW-0677">Repeat</keyword>
<dbReference type="SUPFAM" id="SSF48403">
    <property type="entry name" value="Ankyrin repeat"/>
    <property type="match status" value="1"/>
</dbReference>
<evidence type="ECO:0000256" key="1">
    <source>
        <dbReference type="ARBA" id="ARBA00022737"/>
    </source>
</evidence>
<accession>A0A1J7JNP4</accession>
<dbReference type="PANTHER" id="PTHR24198">
    <property type="entry name" value="ANKYRIN REPEAT AND PROTEIN KINASE DOMAIN-CONTAINING PROTEIN"/>
    <property type="match status" value="1"/>
</dbReference>
<feature type="repeat" description="ANK" evidence="3">
    <location>
        <begin position="114"/>
        <end position="146"/>
    </location>
</feature>